<sequence>MSVRCFALSEPRTLSSNLGQEDELLLNGQHQLHRGEDGLNSGQHHHKEGKVQACHGDLLHYKGKEHNISGLLHHHQRKDQDRPGGRLFQQRHHHHLFSESHLPKTQDALDERGPRRGVGGQNVTRKKKKEAPSQRTFGHHYSICTRPVPTESQNWIKFTFGPLTCFLVMPDLSRKQVHRVHGNIVPPVADEGMRALSQTKATKH</sequence>
<evidence type="ECO:0000256" key="1">
    <source>
        <dbReference type="SAM" id="MobiDB-lite"/>
    </source>
</evidence>
<gene>
    <name evidence="2" type="ORF">FQN60_004119</name>
</gene>
<feature type="compositionally biased region" description="Basic and acidic residues" evidence="1">
    <location>
        <begin position="96"/>
        <end position="114"/>
    </location>
</feature>
<dbReference type="AlphaFoldDB" id="A0A5J5CYP9"/>
<comment type="caution">
    <text evidence="2">The sequence shown here is derived from an EMBL/GenBank/DDBJ whole genome shotgun (WGS) entry which is preliminary data.</text>
</comment>
<accession>A0A5J5CYP9</accession>
<organism evidence="2 3">
    <name type="scientific">Etheostoma spectabile</name>
    <name type="common">orangethroat darter</name>
    <dbReference type="NCBI Taxonomy" id="54343"/>
    <lineage>
        <taxon>Eukaryota</taxon>
        <taxon>Metazoa</taxon>
        <taxon>Chordata</taxon>
        <taxon>Craniata</taxon>
        <taxon>Vertebrata</taxon>
        <taxon>Euteleostomi</taxon>
        <taxon>Actinopterygii</taxon>
        <taxon>Neopterygii</taxon>
        <taxon>Teleostei</taxon>
        <taxon>Neoteleostei</taxon>
        <taxon>Acanthomorphata</taxon>
        <taxon>Eupercaria</taxon>
        <taxon>Perciformes</taxon>
        <taxon>Percoidei</taxon>
        <taxon>Percidae</taxon>
        <taxon>Etheostomatinae</taxon>
        <taxon>Etheostoma</taxon>
    </lineage>
</organism>
<evidence type="ECO:0000313" key="3">
    <source>
        <dbReference type="Proteomes" id="UP000327493"/>
    </source>
</evidence>
<reference evidence="2 3" key="1">
    <citation type="submission" date="2019-08" db="EMBL/GenBank/DDBJ databases">
        <title>A chromosome-level genome assembly, high-density linkage maps, and genome scans reveal the genomic architecture of hybrid incompatibilities underlying speciation via character displacement in darters (Percidae: Etheostominae).</title>
        <authorList>
            <person name="Moran R.L."/>
            <person name="Catchen J.M."/>
            <person name="Fuller R.C."/>
        </authorList>
    </citation>
    <scope>NUCLEOTIDE SEQUENCE [LARGE SCALE GENOMIC DNA]</scope>
    <source>
        <strain evidence="2">EspeVRDwgs_2016</strain>
        <tissue evidence="2">Muscle</tissue>
    </source>
</reference>
<dbReference type="EMBL" id="VOFY01000015">
    <property type="protein sequence ID" value="KAA8585425.1"/>
    <property type="molecule type" value="Genomic_DNA"/>
</dbReference>
<proteinExistence type="predicted"/>
<keyword evidence="3" id="KW-1185">Reference proteome</keyword>
<feature type="region of interest" description="Disordered" evidence="1">
    <location>
        <begin position="95"/>
        <end position="134"/>
    </location>
</feature>
<dbReference type="Proteomes" id="UP000327493">
    <property type="component" value="Chromosome 15"/>
</dbReference>
<protein>
    <submittedName>
        <fullName evidence="2">Uncharacterized protein</fullName>
    </submittedName>
</protein>
<name>A0A5J5CYP9_9PERO</name>
<evidence type="ECO:0000313" key="2">
    <source>
        <dbReference type="EMBL" id="KAA8585425.1"/>
    </source>
</evidence>